<feature type="region of interest" description="Disordered" evidence="1">
    <location>
        <begin position="24"/>
        <end position="67"/>
    </location>
</feature>
<sequence>MTDASRSPSRRKLLATTGSLAALGVAGCLGDEEPDDETGGDDHDESMDHDDDHEHDDDDHDSDHDLPVEEFEILDRDHDEEVLVYIHGNHWHDDPLEVPHDDTLSLGAYVEDEDGDEIDLDDGIELTGEVVEGANEVVEIESHGDHVHVHGEEDGFTDIVFQLVDDDGVVYETPELETEVGYHDHDHDDGHDHGHLEVEDLEIIDRSDDEVAAELHDDHWHGELPHAHVDDNISLGAEFTDDHGDEIQIGSDEEYELAVTLADDAEEGIVEIEPDDHWHGDHVHIYGEAEGETEVVFKLWHDDHADWESPPVAVEVDDH</sequence>
<name>M0MMA6_9EURY</name>
<comment type="caution">
    <text evidence="2">The sequence shown here is derived from an EMBL/GenBank/DDBJ whole genome shotgun (WGS) entry which is preliminary data.</text>
</comment>
<dbReference type="STRING" id="1227454.C446_00886"/>
<dbReference type="RefSeq" id="WP_006671150.1">
    <property type="nucleotide sequence ID" value="NZ_AOMA01000006.1"/>
</dbReference>
<feature type="compositionally biased region" description="Acidic residues" evidence="1">
    <location>
        <begin position="30"/>
        <end position="60"/>
    </location>
</feature>
<dbReference type="Proteomes" id="UP000011607">
    <property type="component" value="Unassembled WGS sequence"/>
</dbReference>
<dbReference type="AlphaFoldDB" id="M0MMA6"/>
<dbReference type="PROSITE" id="PS51257">
    <property type="entry name" value="PROKAR_LIPOPROTEIN"/>
    <property type="match status" value="1"/>
</dbReference>
<dbReference type="EMBL" id="AOMA01000006">
    <property type="protein sequence ID" value="EMA46832.1"/>
    <property type="molecule type" value="Genomic_DNA"/>
</dbReference>
<accession>M0MMA6</accession>
<evidence type="ECO:0000313" key="2">
    <source>
        <dbReference type="EMBL" id="EMA46832.1"/>
    </source>
</evidence>
<evidence type="ECO:0000256" key="1">
    <source>
        <dbReference type="SAM" id="MobiDB-lite"/>
    </source>
</evidence>
<reference evidence="2 3" key="1">
    <citation type="journal article" date="2014" name="PLoS Genet.">
        <title>Phylogenetically driven sequencing of extremely halophilic archaea reveals strategies for static and dynamic osmo-response.</title>
        <authorList>
            <person name="Becker E.A."/>
            <person name="Seitzer P.M."/>
            <person name="Tritt A."/>
            <person name="Larsen D."/>
            <person name="Krusor M."/>
            <person name="Yao A.I."/>
            <person name="Wu D."/>
            <person name="Madern D."/>
            <person name="Eisen J.A."/>
            <person name="Darling A.E."/>
            <person name="Facciotti M.T."/>
        </authorList>
    </citation>
    <scope>NUCLEOTIDE SEQUENCE [LARGE SCALE GENOMIC DNA]</scope>
    <source>
        <strain evidence="2 3">JCM 10879</strain>
    </source>
</reference>
<protein>
    <submittedName>
        <fullName evidence="2">Uncharacterized protein</fullName>
    </submittedName>
</protein>
<dbReference type="eggNOG" id="arCOG11365">
    <property type="taxonomic scope" value="Archaea"/>
</dbReference>
<proteinExistence type="predicted"/>
<dbReference type="PATRIC" id="fig|1227454.3.peg.172"/>
<organism evidence="2 3">
    <name type="scientific">Halobiforma nitratireducens JCM 10879</name>
    <dbReference type="NCBI Taxonomy" id="1227454"/>
    <lineage>
        <taxon>Archaea</taxon>
        <taxon>Methanobacteriati</taxon>
        <taxon>Methanobacteriota</taxon>
        <taxon>Stenosarchaea group</taxon>
        <taxon>Halobacteria</taxon>
        <taxon>Halobacteriales</taxon>
        <taxon>Natrialbaceae</taxon>
        <taxon>Halobiforma</taxon>
    </lineage>
</organism>
<gene>
    <name evidence="2" type="ORF">C446_00886</name>
</gene>
<dbReference type="OrthoDB" id="206018at2157"/>
<evidence type="ECO:0000313" key="3">
    <source>
        <dbReference type="Proteomes" id="UP000011607"/>
    </source>
</evidence>
<keyword evidence="3" id="KW-1185">Reference proteome</keyword>